<dbReference type="PANTHER" id="PTHR43690">
    <property type="entry name" value="NARDILYSIN"/>
    <property type="match status" value="1"/>
</dbReference>
<keyword evidence="1" id="KW-0479">Metal-binding</keyword>
<dbReference type="Gene3D" id="3.30.830.10">
    <property type="entry name" value="Metalloenzyme, LuxS/M16 peptidase-like"/>
    <property type="match status" value="1"/>
</dbReference>
<dbReference type="EMBL" id="HBER01027158">
    <property type="protein sequence ID" value="CAD8538385.1"/>
    <property type="molecule type" value="Transcribed_RNA"/>
</dbReference>
<protein>
    <submittedName>
        <fullName evidence="2">Uncharacterized protein</fullName>
    </submittedName>
</protein>
<accession>A0A7S0NWL7</accession>
<proteinExistence type="predicted"/>
<dbReference type="AlphaFoldDB" id="A0A7S0NWL7"/>
<dbReference type="SUPFAM" id="SSF63411">
    <property type="entry name" value="LuxS/MPP-like metallohydrolase"/>
    <property type="match status" value="1"/>
</dbReference>
<sequence>MGFTVCVTTASATPLHVDRRVAAFLRKFLRSVGRMGRASFSANLAAAVANTLRDDHNLAEEVQRVAGEIASRQYVWDRAEQQAAAMRGIEQSEFCGWAKRTLLGEGRRALCVHAHEGSLTPEQAASQPVPNGAVNVPHEGAGQFRAKLQVYRQVERAMPAVQVQGQ</sequence>
<evidence type="ECO:0000313" key="2">
    <source>
        <dbReference type="EMBL" id="CAD8538385.1"/>
    </source>
</evidence>
<name>A0A7S0NWL7_9EUKA</name>
<gene>
    <name evidence="2" type="ORF">CLEP1334_LOCUS13668</name>
</gene>
<dbReference type="InterPro" id="IPR011249">
    <property type="entry name" value="Metalloenz_LuxS/M16"/>
</dbReference>
<dbReference type="GO" id="GO:0046872">
    <property type="term" value="F:metal ion binding"/>
    <property type="evidence" value="ECO:0007669"/>
    <property type="project" value="UniProtKB-KW"/>
</dbReference>
<evidence type="ECO:0000256" key="1">
    <source>
        <dbReference type="ARBA" id="ARBA00022723"/>
    </source>
</evidence>
<dbReference type="PANTHER" id="PTHR43690:SF18">
    <property type="entry name" value="INSULIN-DEGRADING ENZYME-RELATED"/>
    <property type="match status" value="1"/>
</dbReference>
<organism evidence="2">
    <name type="scientific">Calcidiscus leptoporus</name>
    <dbReference type="NCBI Taxonomy" id="127549"/>
    <lineage>
        <taxon>Eukaryota</taxon>
        <taxon>Haptista</taxon>
        <taxon>Haptophyta</taxon>
        <taxon>Prymnesiophyceae</taxon>
        <taxon>Coccolithales</taxon>
        <taxon>Calcidiscaceae</taxon>
        <taxon>Calcidiscus</taxon>
    </lineage>
</organism>
<reference evidence="2" key="1">
    <citation type="submission" date="2021-01" db="EMBL/GenBank/DDBJ databases">
        <authorList>
            <person name="Corre E."/>
            <person name="Pelletier E."/>
            <person name="Niang G."/>
            <person name="Scheremetjew M."/>
            <person name="Finn R."/>
            <person name="Kale V."/>
            <person name="Holt S."/>
            <person name="Cochrane G."/>
            <person name="Meng A."/>
            <person name="Brown T."/>
            <person name="Cohen L."/>
        </authorList>
    </citation>
    <scope>NUCLEOTIDE SEQUENCE</scope>
    <source>
        <strain evidence="2">RCC1130</strain>
    </source>
</reference>
<dbReference type="InterPro" id="IPR050626">
    <property type="entry name" value="Peptidase_M16"/>
</dbReference>